<gene>
    <name evidence="2" type="ORF">TKV_c12070</name>
</gene>
<dbReference type="Proteomes" id="UP000029669">
    <property type="component" value="Chromosome"/>
</dbReference>
<sequence length="76" mass="8550">MDIDKFFEVFKENKGKIIGVILGFIVALSILLIGFFKTIFIGICIIGGYYIGKKIDEGENIANLVDSILPPWKRRS</sequence>
<organism evidence="2 3">
    <name type="scientific">Thermoanaerobacter kivui</name>
    <name type="common">Acetogenium kivui</name>
    <dbReference type="NCBI Taxonomy" id="2325"/>
    <lineage>
        <taxon>Bacteria</taxon>
        <taxon>Bacillati</taxon>
        <taxon>Bacillota</taxon>
        <taxon>Clostridia</taxon>
        <taxon>Thermoanaerobacterales</taxon>
        <taxon>Thermoanaerobacteraceae</taxon>
        <taxon>Thermoanaerobacter</taxon>
    </lineage>
</organism>
<dbReference type="InterPro" id="IPR018730">
    <property type="entry name" value="DUF2273"/>
</dbReference>
<dbReference type="Pfam" id="PF10031">
    <property type="entry name" value="DUF2273"/>
    <property type="match status" value="1"/>
</dbReference>
<dbReference type="EMBL" id="CP009170">
    <property type="protein sequence ID" value="AIS52378.1"/>
    <property type="molecule type" value="Genomic_DNA"/>
</dbReference>
<dbReference type="STRING" id="2325.TKV_c12070"/>
<reference evidence="3" key="1">
    <citation type="journal article" date="2015" name="Genome Announc.">
        <title>Whole-Genome Sequences of 80 Environmental and Clinical Isolates of Burkholderia pseudomallei.</title>
        <authorList>
            <person name="Johnson S.L."/>
            <person name="Baker A.L."/>
            <person name="Chain P.S."/>
            <person name="Currie B.J."/>
            <person name="Daligault H.E."/>
            <person name="Davenport K.W."/>
            <person name="Davis C.B."/>
            <person name="Inglis T.J."/>
            <person name="Kaestli M."/>
            <person name="Koren S."/>
            <person name="Mayo M."/>
            <person name="Merritt A.J."/>
            <person name="Price E.P."/>
            <person name="Sarovich D.S."/>
            <person name="Warner J."/>
            <person name="Rosovitz M.J."/>
        </authorList>
    </citation>
    <scope>NUCLEOTIDE SEQUENCE [LARGE SCALE GENOMIC DNA]</scope>
    <source>
        <strain evidence="3">DSM 2030</strain>
    </source>
</reference>
<keyword evidence="1" id="KW-0812">Transmembrane</keyword>
<feature type="transmembrane region" description="Helical" evidence="1">
    <location>
        <begin position="20"/>
        <end position="51"/>
    </location>
</feature>
<dbReference type="KEGG" id="tki:TKV_c12070"/>
<evidence type="ECO:0000256" key="1">
    <source>
        <dbReference type="SAM" id="Phobius"/>
    </source>
</evidence>
<accession>A0A097ARE3</accession>
<keyword evidence="1" id="KW-0472">Membrane</keyword>
<keyword evidence="1" id="KW-1133">Transmembrane helix</keyword>
<dbReference type="HOGENOM" id="CLU_192686_1_2_9"/>
<protein>
    <recommendedName>
        <fullName evidence="4">Small integral membrane protein</fullName>
    </recommendedName>
</protein>
<keyword evidence="3" id="KW-1185">Reference proteome</keyword>
<dbReference type="eggNOG" id="COG5547">
    <property type="taxonomic scope" value="Bacteria"/>
</dbReference>
<evidence type="ECO:0008006" key="4">
    <source>
        <dbReference type="Google" id="ProtNLM"/>
    </source>
</evidence>
<dbReference type="AlphaFoldDB" id="A0A097ARE3"/>
<dbReference type="RefSeq" id="WP_049685145.1">
    <property type="nucleotide sequence ID" value="NZ_CP009170.1"/>
</dbReference>
<name>A0A097ARE3_THEKI</name>
<evidence type="ECO:0000313" key="3">
    <source>
        <dbReference type="Proteomes" id="UP000029669"/>
    </source>
</evidence>
<evidence type="ECO:0000313" key="2">
    <source>
        <dbReference type="EMBL" id="AIS52378.1"/>
    </source>
</evidence>
<proteinExistence type="predicted"/>